<evidence type="ECO:0000259" key="2">
    <source>
        <dbReference type="Pfam" id="PF23572"/>
    </source>
</evidence>
<dbReference type="GO" id="GO:0016881">
    <property type="term" value="F:acid-amino acid ligase activity"/>
    <property type="evidence" value="ECO:0007669"/>
    <property type="project" value="TreeGrafter"/>
</dbReference>
<feature type="domain" description="GH3 C-terminal" evidence="2">
    <location>
        <begin position="388"/>
        <end position="492"/>
    </location>
</feature>
<dbReference type="Pfam" id="PF03321">
    <property type="entry name" value="GH3"/>
    <property type="match status" value="1"/>
</dbReference>
<dbReference type="GO" id="GO:0005737">
    <property type="term" value="C:cytoplasm"/>
    <property type="evidence" value="ECO:0007669"/>
    <property type="project" value="TreeGrafter"/>
</dbReference>
<dbReference type="InterPro" id="IPR004993">
    <property type="entry name" value="GH3"/>
</dbReference>
<dbReference type="OrthoDB" id="5678283at2"/>
<dbReference type="InterPro" id="IPR055378">
    <property type="entry name" value="GH3_C"/>
</dbReference>
<dbReference type="Pfam" id="PF23572">
    <property type="entry name" value="GH3_C"/>
    <property type="match status" value="1"/>
</dbReference>
<dbReference type="RefSeq" id="WP_081171148.1">
    <property type="nucleotide sequence ID" value="NZ_LWBP01000254.1"/>
</dbReference>
<accession>A0A1V9EHP1</accession>
<evidence type="ECO:0000259" key="1">
    <source>
        <dbReference type="Pfam" id="PF23571"/>
    </source>
</evidence>
<evidence type="ECO:0000313" key="4">
    <source>
        <dbReference type="Proteomes" id="UP000192276"/>
    </source>
</evidence>
<reference evidence="4" key="1">
    <citation type="submission" date="2016-04" db="EMBL/GenBank/DDBJ databases">
        <authorList>
            <person name="Chen L."/>
            <person name="Zhuang W."/>
            <person name="Wang G."/>
        </authorList>
    </citation>
    <scope>NUCLEOTIDE SEQUENCE [LARGE SCALE GENOMIC DNA]</scope>
    <source>
        <strain evidence="4">208</strain>
    </source>
</reference>
<dbReference type="AlphaFoldDB" id="A0A1V9EHP1"/>
<dbReference type="InterPro" id="IPR055377">
    <property type="entry name" value="GH3_M"/>
</dbReference>
<evidence type="ECO:0000313" key="3">
    <source>
        <dbReference type="EMBL" id="OQP45581.1"/>
    </source>
</evidence>
<dbReference type="EMBL" id="LWBP01000254">
    <property type="protein sequence ID" value="OQP45581.1"/>
    <property type="molecule type" value="Genomic_DNA"/>
</dbReference>
<dbReference type="PANTHER" id="PTHR31901:SF9">
    <property type="entry name" value="GH3 DOMAIN-CONTAINING PROTEIN"/>
    <property type="match status" value="1"/>
</dbReference>
<comment type="caution">
    <text evidence="3">The sequence shown here is derived from an EMBL/GenBank/DDBJ whole genome shotgun (WGS) entry which is preliminary data.</text>
</comment>
<feature type="domain" description="GH3 middle" evidence="1">
    <location>
        <begin position="298"/>
        <end position="361"/>
    </location>
</feature>
<dbReference type="Proteomes" id="UP000192276">
    <property type="component" value="Unassembled WGS sequence"/>
</dbReference>
<organism evidence="3 4">
    <name type="scientific">Niastella populi</name>
    <dbReference type="NCBI Taxonomy" id="550983"/>
    <lineage>
        <taxon>Bacteria</taxon>
        <taxon>Pseudomonadati</taxon>
        <taxon>Bacteroidota</taxon>
        <taxon>Chitinophagia</taxon>
        <taxon>Chitinophagales</taxon>
        <taxon>Chitinophagaceae</taxon>
        <taxon>Niastella</taxon>
    </lineage>
</organism>
<dbReference type="Pfam" id="PF23571">
    <property type="entry name" value="GH3_M"/>
    <property type="match status" value="1"/>
</dbReference>
<sequence>MALIDISLPRSVARALRLPAKSPRRQQIRVLKKLLKKARFTEFGQKYRFDEILLSKHAGKKFQQLVPTYDYNKIYAEWWHKTLEGKRDICWPGKIKYFALSSGTSESASKYIPITNDLMRGNRIVMIKQLLSLRTYHDIPVKSIGKGWLMLGGSTDLQKGPGYYAGDLSGITAKKVPFWFSPFYKPGKKIARTRDWNSKIEAIVEEAPNWDIGFVVGVPAWIQMCMEKIIERYQLNSIHDMWPNLAFFVHGGVSFEPYKHGFNKLVAKPLTFIETYLASEGFIAYQDRQDTHGMKLALNDHIFFEFVPFNNDNFDADGNLVENPEALMIHQVEEGKDYAILLSTTAGAWRYLIGDTVRFVDKERCEIIITGRTKHFLSLVGEHLSVDNMNKAIKLASEELNVNIPEYTVAGIPHGLFFAHQWWIACDDAVDPELLRQKIDDSLKELNDDYAVERNSALKEVYLNVLPVSKFMEFMHLKGKIGGQHKFPRVMKGKMFEDWATFIETGTISKPA</sequence>
<keyword evidence="4" id="KW-1185">Reference proteome</keyword>
<gene>
    <name evidence="3" type="ORF">A4R26_08720</name>
</gene>
<dbReference type="PANTHER" id="PTHR31901">
    <property type="entry name" value="GH3 DOMAIN-CONTAINING PROTEIN"/>
    <property type="match status" value="1"/>
</dbReference>
<protein>
    <submittedName>
        <fullName evidence="3">GH3 auxin-responsive promoter</fullName>
    </submittedName>
</protein>
<proteinExistence type="predicted"/>
<name>A0A1V9EHP1_9BACT</name>
<dbReference type="STRING" id="550983.A4R26_08720"/>